<comment type="caution">
    <text evidence="2">The sequence shown here is derived from an EMBL/GenBank/DDBJ whole genome shotgun (WGS) entry which is preliminary data.</text>
</comment>
<keyword evidence="3" id="KW-1185">Reference proteome</keyword>
<dbReference type="AlphaFoldDB" id="A0AAD5N935"/>
<evidence type="ECO:0000313" key="2">
    <source>
        <dbReference type="EMBL" id="KAJ1365391.1"/>
    </source>
</evidence>
<gene>
    <name evidence="2" type="ORF">KIN20_025677</name>
</gene>
<feature type="region of interest" description="Disordered" evidence="1">
    <location>
        <begin position="1"/>
        <end position="22"/>
    </location>
</feature>
<sequence length="86" mass="9448">MSGGAQNGHGPDGPISRREAPKKAMMVNGILRRRKPTALIFQTKEVTDLLASHLKMTGKNDLGDRTLLGVRGYGRRDLRCATRKCT</sequence>
<evidence type="ECO:0000313" key="3">
    <source>
        <dbReference type="Proteomes" id="UP001196413"/>
    </source>
</evidence>
<accession>A0AAD5N935</accession>
<dbReference type="Proteomes" id="UP001196413">
    <property type="component" value="Unassembled WGS sequence"/>
</dbReference>
<name>A0AAD5N935_PARTN</name>
<evidence type="ECO:0000256" key="1">
    <source>
        <dbReference type="SAM" id="MobiDB-lite"/>
    </source>
</evidence>
<reference evidence="2" key="1">
    <citation type="submission" date="2021-06" db="EMBL/GenBank/DDBJ databases">
        <title>Parelaphostrongylus tenuis whole genome reference sequence.</title>
        <authorList>
            <person name="Garwood T.J."/>
            <person name="Larsen P.A."/>
            <person name="Fountain-Jones N.M."/>
            <person name="Garbe J.R."/>
            <person name="Macchietto M.G."/>
            <person name="Kania S.A."/>
            <person name="Gerhold R.W."/>
            <person name="Richards J.E."/>
            <person name="Wolf T.M."/>
        </authorList>
    </citation>
    <scope>NUCLEOTIDE SEQUENCE</scope>
    <source>
        <strain evidence="2">MNPRO001-30</strain>
        <tissue evidence="2">Meninges</tissue>
    </source>
</reference>
<feature type="compositionally biased region" description="Gly residues" evidence="1">
    <location>
        <begin position="1"/>
        <end position="11"/>
    </location>
</feature>
<protein>
    <submittedName>
        <fullName evidence="2">Uncharacterized protein</fullName>
    </submittedName>
</protein>
<dbReference type="EMBL" id="JAHQIW010005256">
    <property type="protein sequence ID" value="KAJ1365391.1"/>
    <property type="molecule type" value="Genomic_DNA"/>
</dbReference>
<proteinExistence type="predicted"/>
<organism evidence="2 3">
    <name type="scientific">Parelaphostrongylus tenuis</name>
    <name type="common">Meningeal worm</name>
    <dbReference type="NCBI Taxonomy" id="148309"/>
    <lineage>
        <taxon>Eukaryota</taxon>
        <taxon>Metazoa</taxon>
        <taxon>Ecdysozoa</taxon>
        <taxon>Nematoda</taxon>
        <taxon>Chromadorea</taxon>
        <taxon>Rhabditida</taxon>
        <taxon>Rhabditina</taxon>
        <taxon>Rhabditomorpha</taxon>
        <taxon>Strongyloidea</taxon>
        <taxon>Metastrongylidae</taxon>
        <taxon>Parelaphostrongylus</taxon>
    </lineage>
</organism>